<dbReference type="EMBL" id="CAJHUB010000760">
    <property type="protein sequence ID" value="CAD7685008.1"/>
    <property type="molecule type" value="Genomic_DNA"/>
</dbReference>
<dbReference type="AlphaFoldDB" id="A0A811Z5P7"/>
<organism evidence="1 2">
    <name type="scientific">Nyctereutes procyonoides</name>
    <name type="common">Raccoon dog</name>
    <name type="synonym">Canis procyonoides</name>
    <dbReference type="NCBI Taxonomy" id="34880"/>
    <lineage>
        <taxon>Eukaryota</taxon>
        <taxon>Metazoa</taxon>
        <taxon>Chordata</taxon>
        <taxon>Craniata</taxon>
        <taxon>Vertebrata</taxon>
        <taxon>Euteleostomi</taxon>
        <taxon>Mammalia</taxon>
        <taxon>Eutheria</taxon>
        <taxon>Laurasiatheria</taxon>
        <taxon>Carnivora</taxon>
        <taxon>Caniformia</taxon>
        <taxon>Canidae</taxon>
        <taxon>Nyctereutes</taxon>
    </lineage>
</organism>
<protein>
    <submittedName>
        <fullName evidence="1">(raccoon dog) hypothetical protein</fullName>
    </submittedName>
</protein>
<accession>A0A811Z5P7</accession>
<evidence type="ECO:0000313" key="1">
    <source>
        <dbReference type="EMBL" id="CAD7685008.1"/>
    </source>
</evidence>
<comment type="caution">
    <text evidence="1">The sequence shown here is derived from an EMBL/GenBank/DDBJ whole genome shotgun (WGS) entry which is preliminary data.</text>
</comment>
<reference evidence="1" key="1">
    <citation type="submission" date="2020-12" db="EMBL/GenBank/DDBJ databases">
        <authorList>
            <consortium name="Molecular Ecology Group"/>
        </authorList>
    </citation>
    <scope>NUCLEOTIDE SEQUENCE</scope>
    <source>
        <strain evidence="1">TBG_1078</strain>
    </source>
</reference>
<gene>
    <name evidence="1" type="ORF">NYPRO_LOCUS17801</name>
</gene>
<name>A0A811Z5P7_NYCPR</name>
<evidence type="ECO:0000313" key="2">
    <source>
        <dbReference type="Proteomes" id="UP000645828"/>
    </source>
</evidence>
<dbReference type="Proteomes" id="UP000645828">
    <property type="component" value="Unassembled WGS sequence"/>
</dbReference>
<proteinExistence type="predicted"/>
<keyword evidence="2" id="KW-1185">Reference proteome</keyword>
<sequence>MVSGLLLGGIGELNKNDHPCSIGAVLEILSWEHPYDAAKDSILCKAGDMFMGPPHSHAASPHTCHQSFSKF</sequence>